<keyword evidence="2" id="KW-1185">Reference proteome</keyword>
<dbReference type="PROSITE" id="PS51257">
    <property type="entry name" value="PROKAR_LIPOPROTEIN"/>
    <property type="match status" value="1"/>
</dbReference>
<comment type="caution">
    <text evidence="1">The sequence shown here is derived from an EMBL/GenBank/DDBJ whole genome shotgun (WGS) entry which is preliminary data.</text>
</comment>
<proteinExistence type="predicted"/>
<protein>
    <recommendedName>
        <fullName evidence="3">DUF3887 domain-containing protein</fullName>
    </recommendedName>
</protein>
<dbReference type="AlphaFoldDB" id="A0A1Y4STA6"/>
<evidence type="ECO:0000313" key="2">
    <source>
        <dbReference type="Proteomes" id="UP000195305"/>
    </source>
</evidence>
<evidence type="ECO:0000313" key="1">
    <source>
        <dbReference type="EMBL" id="OUQ33149.1"/>
    </source>
</evidence>
<evidence type="ECO:0008006" key="3">
    <source>
        <dbReference type="Google" id="ProtNLM"/>
    </source>
</evidence>
<dbReference type="OrthoDB" id="2328441at2"/>
<dbReference type="RefSeq" id="WP_087359367.1">
    <property type="nucleotide sequence ID" value="NZ_NFLJ01000037.1"/>
</dbReference>
<sequence length="138" mass="15722">MKKIFITFLGLFLVLGISGCQKSHVDVEDVAKKIVYFSQDLLQAEGNEIEEILQNVNDEFKNQMKDNIIKDVQIKVLGNVENDLKPYDLPITIQSVAIEEGDSQIVTVKFVDQKQKEGQTVLQMQNDGKQVTYVGYRR</sequence>
<dbReference type="Proteomes" id="UP000195305">
    <property type="component" value="Unassembled WGS sequence"/>
</dbReference>
<name>A0A1Y4STA6_9FIRM</name>
<accession>A0A1Y4STA6</accession>
<organism evidence="1 2">
    <name type="scientific">Massilimicrobiota timonensis</name>
    <dbReference type="NCBI Taxonomy" id="1776392"/>
    <lineage>
        <taxon>Bacteria</taxon>
        <taxon>Bacillati</taxon>
        <taxon>Bacillota</taxon>
        <taxon>Erysipelotrichia</taxon>
        <taxon>Erysipelotrichales</taxon>
        <taxon>Erysipelotrichaceae</taxon>
        <taxon>Massilimicrobiota</taxon>
    </lineage>
</organism>
<reference evidence="1 2" key="1">
    <citation type="journal article" date="2018" name="BMC Genomics">
        <title>Whole genome sequencing and function prediction of 133 gut anaerobes isolated from chicken caecum in pure cultures.</title>
        <authorList>
            <person name="Medvecky M."/>
            <person name="Cejkova D."/>
            <person name="Polansky O."/>
            <person name="Karasova D."/>
            <person name="Kubasova T."/>
            <person name="Cizek A."/>
            <person name="Rychlik I."/>
        </authorList>
    </citation>
    <scope>NUCLEOTIDE SEQUENCE [LARGE SCALE GENOMIC DNA]</scope>
    <source>
        <strain evidence="1 2">An13</strain>
    </source>
</reference>
<dbReference type="EMBL" id="NFLJ01000037">
    <property type="protein sequence ID" value="OUQ33149.1"/>
    <property type="molecule type" value="Genomic_DNA"/>
</dbReference>
<gene>
    <name evidence="1" type="ORF">B5E75_11450</name>
</gene>